<keyword evidence="3" id="KW-0067">ATP-binding</keyword>
<protein>
    <submittedName>
        <fullName evidence="3">ATP-binding protein</fullName>
    </submittedName>
</protein>
<proteinExistence type="predicted"/>
<dbReference type="Pfam" id="PF13581">
    <property type="entry name" value="HATPase_c_2"/>
    <property type="match status" value="1"/>
</dbReference>
<keyword evidence="3" id="KW-0547">Nucleotide-binding</keyword>
<dbReference type="Proteomes" id="UP000471293">
    <property type="component" value="Unassembled WGS sequence"/>
</dbReference>
<dbReference type="InterPro" id="IPR036890">
    <property type="entry name" value="HATPase_C_sf"/>
</dbReference>
<feature type="domain" description="Histidine kinase/HSP90-like ATPase" evidence="2">
    <location>
        <begin position="14"/>
        <end position="132"/>
    </location>
</feature>
<dbReference type="GO" id="GO:0004674">
    <property type="term" value="F:protein serine/threonine kinase activity"/>
    <property type="evidence" value="ECO:0007669"/>
    <property type="project" value="UniProtKB-KW"/>
</dbReference>
<gene>
    <name evidence="3" type="ORF">G3I29_11145</name>
</gene>
<evidence type="ECO:0000313" key="3">
    <source>
        <dbReference type="EMBL" id="NEA16070.1"/>
    </source>
</evidence>
<dbReference type="AlphaFoldDB" id="A0A6N9TX22"/>
<evidence type="ECO:0000256" key="1">
    <source>
        <dbReference type="ARBA" id="ARBA00022527"/>
    </source>
</evidence>
<name>A0A6N9TX22_STRHA</name>
<organism evidence="3 4">
    <name type="scientific">Streptomyces halstedii</name>
    <dbReference type="NCBI Taxonomy" id="1944"/>
    <lineage>
        <taxon>Bacteria</taxon>
        <taxon>Bacillati</taxon>
        <taxon>Actinomycetota</taxon>
        <taxon>Actinomycetes</taxon>
        <taxon>Kitasatosporales</taxon>
        <taxon>Streptomycetaceae</taxon>
        <taxon>Streptomyces</taxon>
    </lineage>
</organism>
<keyword evidence="1" id="KW-0418">Kinase</keyword>
<dbReference type="SUPFAM" id="SSF55874">
    <property type="entry name" value="ATPase domain of HSP90 chaperone/DNA topoisomerase II/histidine kinase"/>
    <property type="match status" value="1"/>
</dbReference>
<sequence>MTGRRVVMPFVGDDPAHAGAARRAVRCQFAAWSVPEEQSDDLVLVVSELVTNALTHACDRARPCPRRVWVVAGRHPGAALVAVVDNGTYDARRLRPLPADNSATHGRGLRIVAQLSDRWGHFAHPQGTCVWAARDLCGQSLPGPADR</sequence>
<accession>A0A6N9TX22</accession>
<keyword evidence="1" id="KW-0723">Serine/threonine-protein kinase</keyword>
<dbReference type="InterPro" id="IPR050267">
    <property type="entry name" value="Anti-sigma-factor_SerPK"/>
</dbReference>
<dbReference type="RefSeq" id="WP_164344251.1">
    <property type="nucleotide sequence ID" value="NZ_JAAGLQ010000221.1"/>
</dbReference>
<reference evidence="3 4" key="1">
    <citation type="submission" date="2020-01" db="EMBL/GenBank/DDBJ databases">
        <title>Insect and environment-associated Actinomycetes.</title>
        <authorList>
            <person name="Currrie C."/>
            <person name="Chevrette M."/>
            <person name="Carlson C."/>
            <person name="Stubbendieck R."/>
            <person name="Wendt-Pienkowski E."/>
        </authorList>
    </citation>
    <scope>NUCLEOTIDE SEQUENCE [LARGE SCALE GENOMIC DNA]</scope>
    <source>
        <strain evidence="3 4">SID11342</strain>
    </source>
</reference>
<dbReference type="InterPro" id="IPR003594">
    <property type="entry name" value="HATPase_dom"/>
</dbReference>
<dbReference type="PANTHER" id="PTHR35526:SF3">
    <property type="entry name" value="ANTI-SIGMA-F FACTOR RSBW"/>
    <property type="match status" value="1"/>
</dbReference>
<dbReference type="CDD" id="cd16936">
    <property type="entry name" value="HATPase_RsbW-like"/>
    <property type="match status" value="1"/>
</dbReference>
<dbReference type="EMBL" id="JAAGLQ010000221">
    <property type="protein sequence ID" value="NEA16070.1"/>
    <property type="molecule type" value="Genomic_DNA"/>
</dbReference>
<comment type="caution">
    <text evidence="3">The sequence shown here is derived from an EMBL/GenBank/DDBJ whole genome shotgun (WGS) entry which is preliminary data.</text>
</comment>
<dbReference type="Gene3D" id="3.30.565.10">
    <property type="entry name" value="Histidine kinase-like ATPase, C-terminal domain"/>
    <property type="match status" value="1"/>
</dbReference>
<dbReference type="PANTHER" id="PTHR35526">
    <property type="entry name" value="ANTI-SIGMA-F FACTOR RSBW-RELATED"/>
    <property type="match status" value="1"/>
</dbReference>
<keyword evidence="1" id="KW-0808">Transferase</keyword>
<evidence type="ECO:0000259" key="2">
    <source>
        <dbReference type="Pfam" id="PF13581"/>
    </source>
</evidence>
<dbReference type="GO" id="GO:0005524">
    <property type="term" value="F:ATP binding"/>
    <property type="evidence" value="ECO:0007669"/>
    <property type="project" value="UniProtKB-KW"/>
</dbReference>
<evidence type="ECO:0000313" key="4">
    <source>
        <dbReference type="Proteomes" id="UP000471293"/>
    </source>
</evidence>